<dbReference type="InterPro" id="IPR012312">
    <property type="entry name" value="Hemerythrin-like"/>
</dbReference>
<dbReference type="CDD" id="cd12108">
    <property type="entry name" value="Hr-like"/>
    <property type="match status" value="1"/>
</dbReference>
<dbReference type="Pfam" id="PF01814">
    <property type="entry name" value="Hemerythrin"/>
    <property type="match status" value="1"/>
</dbReference>
<feature type="domain" description="Hemerythrin-like" evidence="1">
    <location>
        <begin position="129"/>
        <end position="256"/>
    </location>
</feature>
<evidence type="ECO:0000313" key="3">
    <source>
        <dbReference type="Proteomes" id="UP000707071"/>
    </source>
</evidence>
<dbReference type="InterPro" id="IPR053206">
    <property type="entry name" value="Dimeric_xanthone_biosynth"/>
</dbReference>
<protein>
    <recommendedName>
        <fullName evidence="1">Hemerythrin-like domain-containing protein</fullName>
    </recommendedName>
</protein>
<organism evidence="2 3">
    <name type="scientific">Claviceps aff. purpurea</name>
    <dbReference type="NCBI Taxonomy" id="1967640"/>
    <lineage>
        <taxon>Eukaryota</taxon>
        <taxon>Fungi</taxon>
        <taxon>Dikarya</taxon>
        <taxon>Ascomycota</taxon>
        <taxon>Pezizomycotina</taxon>
        <taxon>Sordariomycetes</taxon>
        <taxon>Hypocreomycetidae</taxon>
        <taxon>Hypocreales</taxon>
        <taxon>Clavicipitaceae</taxon>
        <taxon>Claviceps</taxon>
    </lineage>
</organism>
<proteinExistence type="predicted"/>
<name>A0A9P7U045_9HYPO</name>
<dbReference type="AlphaFoldDB" id="A0A9P7U045"/>
<gene>
    <name evidence="2" type="ORF">E4U09_003885</name>
</gene>
<dbReference type="Proteomes" id="UP000707071">
    <property type="component" value="Unassembled WGS sequence"/>
</dbReference>
<evidence type="ECO:0000313" key="2">
    <source>
        <dbReference type="EMBL" id="KAG6291548.1"/>
    </source>
</evidence>
<dbReference type="EMBL" id="SRRH01000308">
    <property type="protein sequence ID" value="KAG6291548.1"/>
    <property type="molecule type" value="Genomic_DNA"/>
</dbReference>
<sequence>MLSSSASPSSSSLSLSLSRSSSCQSAAPSTSSKSRLTVVRAINHLRRNARGTFAAAAVLPLSPAYVALQMATLSLLSIFGYKQSLSPSPTTHFWQLRYDLHRMARESTPPHQNGDHMSDREYTIFNRLAETMEQYHDYFRRNYDFIYNAARTSRRPRHLTEEEFLLSAISLVDEINGHHTTEETHIFPHLATRMPEFDSRRGQLVQQHAVIHRGLVDFEDYVQDCLNGQVLEMDVLREKMDTWGSALMQHMDEEVRMLKADRMIRIWTKDEMQHLPI</sequence>
<reference evidence="2 3" key="1">
    <citation type="journal article" date="2020" name="bioRxiv">
        <title>Whole genome comparisons of ergot fungi reveals the divergence and evolution of species within the genus Claviceps are the result of varying mechanisms driving genome evolution and host range expansion.</title>
        <authorList>
            <person name="Wyka S.A."/>
            <person name="Mondo S.J."/>
            <person name="Liu M."/>
            <person name="Dettman J."/>
            <person name="Nalam V."/>
            <person name="Broders K.D."/>
        </authorList>
    </citation>
    <scope>NUCLEOTIDE SEQUENCE [LARGE SCALE GENOMIC DNA]</scope>
    <source>
        <strain evidence="2 3">Clav52</strain>
    </source>
</reference>
<dbReference type="PANTHER" id="PTHR38048">
    <property type="entry name" value="EXPRESSED PROTEIN"/>
    <property type="match status" value="1"/>
</dbReference>
<keyword evidence="3" id="KW-1185">Reference proteome</keyword>
<dbReference type="Gene3D" id="1.20.120.520">
    <property type="entry name" value="nmb1532 protein domain like"/>
    <property type="match status" value="1"/>
</dbReference>
<dbReference type="PANTHER" id="PTHR38048:SF2">
    <property type="entry name" value="HEMERYTHRIN-LIKE DOMAIN-CONTAINING PROTEIN"/>
    <property type="match status" value="1"/>
</dbReference>
<accession>A0A9P7U045</accession>
<evidence type="ECO:0000259" key="1">
    <source>
        <dbReference type="Pfam" id="PF01814"/>
    </source>
</evidence>
<comment type="caution">
    <text evidence="2">The sequence shown here is derived from an EMBL/GenBank/DDBJ whole genome shotgun (WGS) entry which is preliminary data.</text>
</comment>